<evidence type="ECO:0000313" key="2">
    <source>
        <dbReference type="Proteomes" id="UP000005707"/>
    </source>
</evidence>
<reference evidence="1 2" key="2">
    <citation type="journal article" date="2013" name="PLoS ONE">
        <title>INDIGO - INtegrated Data Warehouse of MIcrobial GenOmes with Examples from the Red Sea Extremophiles.</title>
        <authorList>
            <person name="Alam I."/>
            <person name="Antunes A."/>
            <person name="Kamau A.A."/>
            <person name="Ba Alawi W."/>
            <person name="Kalkatawi M."/>
            <person name="Stingl U."/>
            <person name="Bajic V.B."/>
        </authorList>
    </citation>
    <scope>NUCLEOTIDE SEQUENCE [LARGE SCALE GENOMIC DNA]</scope>
    <source>
        <strain evidence="1 2">SSD-17B</strain>
    </source>
</reference>
<dbReference type="STRING" id="1033810.HLPCO_002868"/>
<dbReference type="InterPro" id="IPR021516">
    <property type="entry name" value="DUF3179"/>
</dbReference>
<name>U2FIQ8_9MOLU</name>
<accession>U2FIQ8</accession>
<dbReference type="EMBL" id="AFNU02000016">
    <property type="protein sequence ID" value="ERJ11129.1"/>
    <property type="molecule type" value="Genomic_DNA"/>
</dbReference>
<proteinExistence type="predicted"/>
<protein>
    <submittedName>
        <fullName evidence="1">Uncharacterized protein</fullName>
    </submittedName>
</protein>
<dbReference type="InParanoid" id="U2FIQ8"/>
<comment type="caution">
    <text evidence="1">The sequence shown here is derived from an EMBL/GenBank/DDBJ whole genome shotgun (WGS) entry which is preliminary data.</text>
</comment>
<sequence>MVYSLKTINQYIKTIIEKEYKNIAIYRHIRFNKNWVREKELKNILMTQQFKVSQLNTVSRSINYPVEQFKIKEIEFENDLDLVKHLYKEEMGLLDEYENLYKTILTIELDDDHDRAYFRQMLKTQKLHVYRIKQLMNNQKININDHRTKELKEFTRFFKTNWEKHKINCNELKPVRKRANNNQTHISELSFISTHEAKSVFLDRDRLLVVERKNKQKAYPIEMLTFNEIINDTIDGLPIVITHCPLSGKTNVFKRILNNKRVLQFGSTGLIRNSNSVLYDDKTETLWQQGTGEAIVGYYVSNQLTMIPSQIIDFKTYKTEYKEGLILARTT</sequence>
<organism evidence="1 2">
    <name type="scientific">Haloplasma contractile SSD-17B</name>
    <dbReference type="NCBI Taxonomy" id="1033810"/>
    <lineage>
        <taxon>Bacteria</taxon>
        <taxon>Bacillati</taxon>
        <taxon>Mycoplasmatota</taxon>
        <taxon>Mollicutes</taxon>
        <taxon>Haloplasmatales</taxon>
        <taxon>Haloplasmataceae</taxon>
        <taxon>Haloplasma</taxon>
    </lineage>
</organism>
<evidence type="ECO:0000313" key="1">
    <source>
        <dbReference type="EMBL" id="ERJ11129.1"/>
    </source>
</evidence>
<dbReference type="eggNOG" id="COG2128">
    <property type="taxonomic scope" value="Bacteria"/>
</dbReference>
<dbReference type="Pfam" id="PF11376">
    <property type="entry name" value="DUF3179"/>
    <property type="match status" value="1"/>
</dbReference>
<dbReference type="AlphaFoldDB" id="U2FIQ8"/>
<reference evidence="1 2" key="1">
    <citation type="journal article" date="2011" name="J. Bacteriol.">
        <title>Genome sequence of Haloplasma contractile, an unusual contractile bacterium from a deep-sea anoxic brine lake.</title>
        <authorList>
            <person name="Antunes A."/>
            <person name="Alam I."/>
            <person name="El Dorry H."/>
            <person name="Siam R."/>
            <person name="Robertson A."/>
            <person name="Bajic V.B."/>
            <person name="Stingl U."/>
        </authorList>
    </citation>
    <scope>NUCLEOTIDE SEQUENCE [LARGE SCALE GENOMIC DNA]</scope>
    <source>
        <strain evidence="1 2">SSD-17B</strain>
    </source>
</reference>
<keyword evidence="2" id="KW-1185">Reference proteome</keyword>
<dbReference type="Proteomes" id="UP000005707">
    <property type="component" value="Unassembled WGS sequence"/>
</dbReference>
<gene>
    <name evidence="1" type="ORF">HLPCO_002868</name>
</gene>